<feature type="chain" id="PRO_5040202939" description="CUB domain-containing protein" evidence="5">
    <location>
        <begin position="25"/>
        <end position="455"/>
    </location>
</feature>
<evidence type="ECO:0000256" key="3">
    <source>
        <dbReference type="SAM" id="MobiDB-lite"/>
    </source>
</evidence>
<keyword evidence="4" id="KW-0472">Membrane</keyword>
<dbReference type="Proteomes" id="UP001152320">
    <property type="component" value="Chromosome 5"/>
</dbReference>
<sequence>MERHTECFLCISIFVILLPYFARPEECTKIFTTSPGNISDLFYAGEPLTVCQYFVHTPGDHFLLLNITRLIGFASDSLQNCLPRLVIRTASKTKKPISRTICSYSEPLPLVVQSDASKLRLTFYGSSSENSGFSATYTFHTKHQAHSPHLCLSCRYRRDTPEKTVNASQTNIRGSSDDIESNGNNQLDKSLLHLEIVVLGIVTPVAIFCMCAIIIYHCRKKSSCFAETSEMSGHTPRTPSQSDLATQASNSPLLPGTSNFSALQNQELLQEQRKVYFRRSPSTEKFPHSIPLRDEEEPPHIRGQRLNPEIGSDHNLAREGVRGPPNRTVYDSEMYNLDYQKQKTKTEPVRTQCSSQPRGPFFSRSSPELIYDSITHSPIDIDCDEAPPPYSSIVSSQRAPVNNNLLNVCDNSGDASRPSARQDRRTPLGGISSGRSQPISPSSHVEAVGRGGHGD</sequence>
<organism evidence="7 8">
    <name type="scientific">Holothuria leucospilota</name>
    <name type="common">Black long sea cucumber</name>
    <name type="synonym">Mertensiothuria leucospilota</name>
    <dbReference type="NCBI Taxonomy" id="206669"/>
    <lineage>
        <taxon>Eukaryota</taxon>
        <taxon>Metazoa</taxon>
        <taxon>Echinodermata</taxon>
        <taxon>Eleutherozoa</taxon>
        <taxon>Echinozoa</taxon>
        <taxon>Holothuroidea</taxon>
        <taxon>Aspidochirotacea</taxon>
        <taxon>Aspidochirotida</taxon>
        <taxon>Holothuriidae</taxon>
        <taxon>Holothuria</taxon>
    </lineage>
</organism>
<feature type="domain" description="CUB" evidence="6">
    <location>
        <begin position="27"/>
        <end position="140"/>
    </location>
</feature>
<dbReference type="InterPro" id="IPR000859">
    <property type="entry name" value="CUB_dom"/>
</dbReference>
<feature type="transmembrane region" description="Helical" evidence="4">
    <location>
        <begin position="191"/>
        <end position="216"/>
    </location>
</feature>
<keyword evidence="5" id="KW-0732">Signal</keyword>
<dbReference type="Gene3D" id="2.60.120.290">
    <property type="entry name" value="Spermadhesin, CUB domain"/>
    <property type="match status" value="1"/>
</dbReference>
<feature type="region of interest" description="Disordered" evidence="3">
    <location>
        <begin position="162"/>
        <end position="181"/>
    </location>
</feature>
<feature type="region of interest" description="Disordered" evidence="3">
    <location>
        <begin position="342"/>
        <end position="365"/>
    </location>
</feature>
<name>A0A9Q1CAF1_HOLLE</name>
<evidence type="ECO:0000256" key="5">
    <source>
        <dbReference type="SAM" id="SignalP"/>
    </source>
</evidence>
<feature type="compositionally biased region" description="Polar residues" evidence="3">
    <location>
        <begin position="404"/>
        <end position="414"/>
    </location>
</feature>
<gene>
    <name evidence="7" type="ORF">HOLleu_12622</name>
</gene>
<dbReference type="AlphaFoldDB" id="A0A9Q1CAF1"/>
<feature type="compositionally biased region" description="Basic and acidic residues" evidence="3">
    <location>
        <begin position="311"/>
        <end position="321"/>
    </location>
</feature>
<evidence type="ECO:0000313" key="7">
    <source>
        <dbReference type="EMBL" id="KAJ8041726.1"/>
    </source>
</evidence>
<comment type="caution">
    <text evidence="2">Lacks conserved residue(s) required for the propagation of feature annotation.</text>
</comment>
<accession>A0A9Q1CAF1</accession>
<keyword evidence="8" id="KW-1185">Reference proteome</keyword>
<feature type="region of interest" description="Disordered" evidence="3">
    <location>
        <begin position="229"/>
        <end position="259"/>
    </location>
</feature>
<evidence type="ECO:0000256" key="2">
    <source>
        <dbReference type="PROSITE-ProRule" id="PRU00059"/>
    </source>
</evidence>
<feature type="region of interest" description="Disordered" evidence="3">
    <location>
        <begin position="305"/>
        <end position="327"/>
    </location>
</feature>
<keyword evidence="1" id="KW-1015">Disulfide bond</keyword>
<feature type="compositionally biased region" description="Polar residues" evidence="3">
    <location>
        <begin position="163"/>
        <end position="174"/>
    </location>
</feature>
<dbReference type="OrthoDB" id="10038550at2759"/>
<dbReference type="PROSITE" id="PS01180">
    <property type="entry name" value="CUB"/>
    <property type="match status" value="1"/>
</dbReference>
<comment type="caution">
    <text evidence="7">The sequence shown here is derived from an EMBL/GenBank/DDBJ whole genome shotgun (WGS) entry which is preliminary data.</text>
</comment>
<feature type="signal peptide" evidence="5">
    <location>
        <begin position="1"/>
        <end position="24"/>
    </location>
</feature>
<keyword evidence="4" id="KW-1133">Transmembrane helix</keyword>
<protein>
    <recommendedName>
        <fullName evidence="6">CUB domain-containing protein</fullName>
    </recommendedName>
</protein>
<evidence type="ECO:0000256" key="1">
    <source>
        <dbReference type="ARBA" id="ARBA00023157"/>
    </source>
</evidence>
<keyword evidence="4" id="KW-0812">Transmembrane</keyword>
<evidence type="ECO:0000259" key="6">
    <source>
        <dbReference type="PROSITE" id="PS01180"/>
    </source>
</evidence>
<evidence type="ECO:0000313" key="8">
    <source>
        <dbReference type="Proteomes" id="UP001152320"/>
    </source>
</evidence>
<dbReference type="InterPro" id="IPR035914">
    <property type="entry name" value="Sperma_CUB_dom_sf"/>
</dbReference>
<proteinExistence type="predicted"/>
<evidence type="ECO:0000256" key="4">
    <source>
        <dbReference type="SAM" id="Phobius"/>
    </source>
</evidence>
<dbReference type="SUPFAM" id="SSF49854">
    <property type="entry name" value="Spermadhesin, CUB domain"/>
    <property type="match status" value="1"/>
</dbReference>
<feature type="compositionally biased region" description="Low complexity" evidence="3">
    <location>
        <begin position="429"/>
        <end position="443"/>
    </location>
</feature>
<reference evidence="7" key="1">
    <citation type="submission" date="2021-10" db="EMBL/GenBank/DDBJ databases">
        <title>Tropical sea cucumber genome reveals ecological adaptation and Cuvierian tubules defense mechanism.</title>
        <authorList>
            <person name="Chen T."/>
        </authorList>
    </citation>
    <scope>NUCLEOTIDE SEQUENCE</scope>
    <source>
        <strain evidence="7">Nanhai2018</strain>
        <tissue evidence="7">Muscle</tissue>
    </source>
</reference>
<dbReference type="EMBL" id="JAIZAY010000005">
    <property type="protein sequence ID" value="KAJ8041726.1"/>
    <property type="molecule type" value="Genomic_DNA"/>
</dbReference>
<feature type="region of interest" description="Disordered" evidence="3">
    <location>
        <begin position="404"/>
        <end position="455"/>
    </location>
</feature>